<proteinExistence type="predicted"/>
<dbReference type="Proteomes" id="UP000318578">
    <property type="component" value="Unassembled WGS sequence"/>
</dbReference>
<comment type="caution">
    <text evidence="1">The sequence shown here is derived from an EMBL/GenBank/DDBJ whole genome shotgun (WGS) entry which is preliminary data.</text>
</comment>
<evidence type="ECO:0000313" key="2">
    <source>
        <dbReference type="Proteomes" id="UP000318578"/>
    </source>
</evidence>
<name>A0A558AGN9_9PSEU</name>
<accession>A0A558AGN9</accession>
<protein>
    <submittedName>
        <fullName evidence="1">Uncharacterized protein</fullName>
    </submittedName>
</protein>
<dbReference type="EMBL" id="VJZA01000011">
    <property type="protein sequence ID" value="TVT23438.1"/>
    <property type="molecule type" value="Genomic_DNA"/>
</dbReference>
<organism evidence="1 2">
    <name type="scientific">Amycolatopsis acidiphila</name>
    <dbReference type="NCBI Taxonomy" id="715473"/>
    <lineage>
        <taxon>Bacteria</taxon>
        <taxon>Bacillati</taxon>
        <taxon>Actinomycetota</taxon>
        <taxon>Actinomycetes</taxon>
        <taxon>Pseudonocardiales</taxon>
        <taxon>Pseudonocardiaceae</taxon>
        <taxon>Amycolatopsis</taxon>
    </lineage>
</organism>
<dbReference type="AlphaFoldDB" id="A0A558AGN9"/>
<evidence type="ECO:0000313" key="1">
    <source>
        <dbReference type="EMBL" id="TVT23438.1"/>
    </source>
</evidence>
<keyword evidence="2" id="KW-1185">Reference proteome</keyword>
<sequence length="99" mass="10744">MPKLHNASALAKIAGIRAVERTGGRRAAVRAVDRPGEVEATAVSTAIVEGLGKTAAQVCFCRTENDRRAVVFRQQGTEFWDGIFRLILSCVEEAQCEDP</sequence>
<reference evidence="1 2" key="1">
    <citation type="submission" date="2019-07" db="EMBL/GenBank/DDBJ databases">
        <title>New species of Amycolatopsis and Streptomyces.</title>
        <authorList>
            <person name="Duangmal K."/>
            <person name="Teo W.F.A."/>
            <person name="Lipun K."/>
        </authorList>
    </citation>
    <scope>NUCLEOTIDE SEQUENCE [LARGE SCALE GENOMIC DNA]</scope>
    <source>
        <strain evidence="1 2">JCM 30562</strain>
    </source>
</reference>
<dbReference type="RefSeq" id="WP_144636738.1">
    <property type="nucleotide sequence ID" value="NZ_BNAX01000003.1"/>
</dbReference>
<gene>
    <name evidence="1" type="ORF">FNH06_09555</name>
</gene>